<reference evidence="3 4" key="1">
    <citation type="submission" date="2019-07" db="EMBL/GenBank/DDBJ databases">
        <title>Cryptosporangium phraense sp. nov., isolated from plant litter.</title>
        <authorList>
            <person name="Suriyachadkun C."/>
        </authorList>
    </citation>
    <scope>NUCLEOTIDE SEQUENCE [LARGE SCALE GENOMIC DNA]</scope>
    <source>
        <strain evidence="3 4">A-T 5661</strain>
    </source>
</reference>
<organism evidence="3 4">
    <name type="scientific">Cryptosporangium phraense</name>
    <dbReference type="NCBI Taxonomy" id="2593070"/>
    <lineage>
        <taxon>Bacteria</taxon>
        <taxon>Bacillati</taxon>
        <taxon>Actinomycetota</taxon>
        <taxon>Actinomycetes</taxon>
        <taxon>Cryptosporangiales</taxon>
        <taxon>Cryptosporangiaceae</taxon>
        <taxon>Cryptosporangium</taxon>
    </lineage>
</organism>
<evidence type="ECO:0000259" key="2">
    <source>
        <dbReference type="Pfam" id="PF08044"/>
    </source>
</evidence>
<feature type="transmembrane region" description="Helical" evidence="1">
    <location>
        <begin position="88"/>
        <end position="108"/>
    </location>
</feature>
<feature type="domain" description="DUF1707" evidence="2">
    <location>
        <begin position="11"/>
        <end position="63"/>
    </location>
</feature>
<evidence type="ECO:0000313" key="3">
    <source>
        <dbReference type="EMBL" id="TQS44526.1"/>
    </source>
</evidence>
<evidence type="ECO:0000256" key="1">
    <source>
        <dbReference type="SAM" id="Phobius"/>
    </source>
</evidence>
<keyword evidence="1" id="KW-0472">Membrane</keyword>
<keyword evidence="1" id="KW-1133">Transmembrane helix</keyword>
<protein>
    <submittedName>
        <fullName evidence="3">DUF1707 domain-containing protein</fullName>
    </submittedName>
</protein>
<gene>
    <name evidence="3" type="ORF">FL583_13780</name>
</gene>
<sequence>MAQQEPDRPPVRASDAERQKVADLLREHTSEGRLTIEEYEQRVDSALNARTVAELRPLLADLPVHVDEVLPAHAPVVPVRRPERSDGWVRYALIALAVVMVIGALAAASRGAVAAFPLLLLGIFVIGGRGGGRRHHH</sequence>
<dbReference type="RefSeq" id="WP_142705010.1">
    <property type="nucleotide sequence ID" value="NZ_VIRS01000008.1"/>
</dbReference>
<dbReference type="InterPro" id="IPR012551">
    <property type="entry name" value="DUF1707_SHOCT-like"/>
</dbReference>
<keyword evidence="4" id="KW-1185">Reference proteome</keyword>
<dbReference type="PANTHER" id="PTHR40763:SF4">
    <property type="entry name" value="DUF1707 DOMAIN-CONTAINING PROTEIN"/>
    <property type="match status" value="1"/>
</dbReference>
<proteinExistence type="predicted"/>
<dbReference type="EMBL" id="VIRS01000008">
    <property type="protein sequence ID" value="TQS44526.1"/>
    <property type="molecule type" value="Genomic_DNA"/>
</dbReference>
<dbReference type="Pfam" id="PF08044">
    <property type="entry name" value="DUF1707"/>
    <property type="match status" value="1"/>
</dbReference>
<dbReference type="AlphaFoldDB" id="A0A545AT58"/>
<keyword evidence="1" id="KW-0812">Transmembrane</keyword>
<dbReference type="OrthoDB" id="4772576at2"/>
<dbReference type="InParanoid" id="A0A545AT58"/>
<dbReference type="PANTHER" id="PTHR40763">
    <property type="entry name" value="MEMBRANE PROTEIN-RELATED"/>
    <property type="match status" value="1"/>
</dbReference>
<comment type="caution">
    <text evidence="3">The sequence shown here is derived from an EMBL/GenBank/DDBJ whole genome shotgun (WGS) entry which is preliminary data.</text>
</comment>
<accession>A0A545AT58</accession>
<dbReference type="Proteomes" id="UP000317982">
    <property type="component" value="Unassembled WGS sequence"/>
</dbReference>
<evidence type="ECO:0000313" key="4">
    <source>
        <dbReference type="Proteomes" id="UP000317982"/>
    </source>
</evidence>
<name>A0A545AT58_9ACTN</name>
<feature type="transmembrane region" description="Helical" evidence="1">
    <location>
        <begin position="114"/>
        <end position="132"/>
    </location>
</feature>